<keyword evidence="1" id="KW-1133">Transmembrane helix</keyword>
<feature type="transmembrane region" description="Helical" evidence="1">
    <location>
        <begin position="42"/>
        <end position="61"/>
    </location>
</feature>
<keyword evidence="1" id="KW-0472">Membrane</keyword>
<gene>
    <name evidence="2" type="ordered locus">BPUM_3654</name>
</gene>
<evidence type="ECO:0000313" key="3">
    <source>
        <dbReference type="Proteomes" id="UP000001355"/>
    </source>
</evidence>
<dbReference type="KEGG" id="bpu:BPUM_3654"/>
<reference evidence="2 3" key="2">
    <citation type="journal article" date="2013" name="Extremophiles">
        <title>An ICEBs1-like element may be associated with the extreme radiation and desiccation resistance of Bacillus pumilus SAFR-032 spores.</title>
        <authorList>
            <person name="Tirumalai M.R."/>
            <person name="Fox G.E."/>
        </authorList>
    </citation>
    <scope>NUCLEOTIDE SEQUENCE [LARGE SCALE GENOMIC DNA]</scope>
    <source>
        <strain evidence="2 3">SAFR-032</strain>
    </source>
</reference>
<name>A8FJ81_BACP2</name>
<evidence type="ECO:0000256" key="1">
    <source>
        <dbReference type="SAM" id="Phobius"/>
    </source>
</evidence>
<evidence type="ECO:0000313" key="2">
    <source>
        <dbReference type="EMBL" id="ABV64298.1"/>
    </source>
</evidence>
<protein>
    <submittedName>
        <fullName evidence="2">Uncharacterized protein</fullName>
    </submittedName>
</protein>
<sequence length="98" mass="11768">MKKRIAYSNSLFLLIKSTISLFHFSFFKSQSHKLDTFKTQEYIYLVASFSISLYLIHHIVISIKKQLRTIFYDSDQIMKFHFLIKTVIIFYTLVERCT</sequence>
<dbReference type="EMBL" id="CP000813">
    <property type="protein sequence ID" value="ABV64298.1"/>
    <property type="molecule type" value="Genomic_DNA"/>
</dbReference>
<keyword evidence="3" id="KW-1185">Reference proteome</keyword>
<dbReference type="AlphaFoldDB" id="A8FJ81"/>
<dbReference type="STRING" id="315750.BPUM_3654"/>
<keyword evidence="1" id="KW-0812">Transmembrane</keyword>
<accession>A8FJ81</accession>
<proteinExistence type="predicted"/>
<dbReference type="HOGENOM" id="CLU_2328029_0_0_9"/>
<reference evidence="2 3" key="3">
    <citation type="journal article" date="2013" name="PLoS ONE">
        <title>Candidate genes that may be responsible for the unusual resistances exhibited by Bacillus pumilus SAFR-032 spores.</title>
        <authorList>
            <person name="Tirumalai M.R."/>
            <person name="Rastogi R."/>
            <person name="Zamani N."/>
            <person name="O'Bryant Williams E."/>
            <person name="Allen S."/>
            <person name="Diouf F."/>
            <person name="Kwende S."/>
            <person name="Weinstock G.M."/>
            <person name="Venkateswaran K.J."/>
            <person name="Fox G.E."/>
        </authorList>
    </citation>
    <scope>NUCLEOTIDE SEQUENCE [LARGE SCALE GENOMIC DNA]</scope>
    <source>
        <strain evidence="2 3">SAFR-032</strain>
    </source>
</reference>
<organism evidence="2 3">
    <name type="scientific">Bacillus pumilus (strain SAFR-032)</name>
    <dbReference type="NCBI Taxonomy" id="315750"/>
    <lineage>
        <taxon>Bacteria</taxon>
        <taxon>Bacillati</taxon>
        <taxon>Bacillota</taxon>
        <taxon>Bacilli</taxon>
        <taxon>Bacillales</taxon>
        <taxon>Bacillaceae</taxon>
        <taxon>Bacillus</taxon>
    </lineage>
</organism>
<reference evidence="2 3" key="1">
    <citation type="journal article" date="2007" name="PLoS ONE">
        <title>Paradoxical DNA repair and peroxide resistance gene conservation in Bacillus pumilus SAFR-032.</title>
        <authorList>
            <person name="Gioia J."/>
            <person name="Yerrapragada S."/>
            <person name="Qin X."/>
            <person name="Jiang H."/>
            <person name="Igboeli O.C."/>
            <person name="Muzny D."/>
            <person name="Dugan-Rocha S."/>
            <person name="Ding Y."/>
            <person name="Hawes A."/>
            <person name="Liu W."/>
            <person name="Perez L."/>
            <person name="Kovar C."/>
            <person name="Dinh H."/>
            <person name="Lee S."/>
            <person name="Nazareth L."/>
            <person name="Blyth P."/>
            <person name="Holder M."/>
            <person name="Buhay C."/>
            <person name="Tirumalai M.R."/>
            <person name="Liu Y."/>
            <person name="Dasgupta I."/>
            <person name="Bokhetache L."/>
            <person name="Fujita M."/>
            <person name="Karouia F."/>
            <person name="Eswara Moorthy P."/>
            <person name="Siefert J."/>
            <person name="Uzman A."/>
            <person name="Buzumbo P."/>
            <person name="Verma A."/>
            <person name="Zwiya H."/>
            <person name="McWilliams B.D."/>
            <person name="Olowu A."/>
            <person name="Clinkenbeard K.D."/>
            <person name="Newcombe D."/>
            <person name="Golebiewski L."/>
            <person name="Petrosino J.F."/>
            <person name="Nicholson W.L."/>
            <person name="Fox G.E."/>
            <person name="Venkateswaran K."/>
            <person name="Highlander S.K."/>
            <person name="Weinstock G.M."/>
        </authorList>
    </citation>
    <scope>NUCLEOTIDE SEQUENCE [LARGE SCALE GENOMIC DNA]</scope>
    <source>
        <strain evidence="2 3">SAFR-032</strain>
    </source>
</reference>
<feature type="transmembrane region" description="Helical" evidence="1">
    <location>
        <begin position="7"/>
        <end position="27"/>
    </location>
</feature>
<dbReference type="eggNOG" id="ENOG5032NI2">
    <property type="taxonomic scope" value="Bacteria"/>
</dbReference>
<dbReference type="Proteomes" id="UP000001355">
    <property type="component" value="Chromosome"/>
</dbReference>